<name>A0A1I1YVG5_9BACT</name>
<gene>
    <name evidence="6" type="ORF">SAMN05444380_10896</name>
</gene>
<keyword evidence="7" id="KW-1185">Reference proteome</keyword>
<organism evidence="6 7">
    <name type="scientific">Thermophagus xiamenensis</name>
    <dbReference type="NCBI Taxonomy" id="385682"/>
    <lineage>
        <taxon>Bacteria</taxon>
        <taxon>Pseudomonadati</taxon>
        <taxon>Bacteroidota</taxon>
        <taxon>Bacteroidia</taxon>
        <taxon>Marinilabiliales</taxon>
        <taxon>Marinilabiliaceae</taxon>
        <taxon>Thermophagus</taxon>
    </lineage>
</organism>
<dbReference type="Pfam" id="PF09685">
    <property type="entry name" value="MamF_MmsF"/>
    <property type="match status" value="1"/>
</dbReference>
<evidence type="ECO:0000256" key="5">
    <source>
        <dbReference type="SAM" id="Phobius"/>
    </source>
</evidence>
<dbReference type="InterPro" id="IPR019109">
    <property type="entry name" value="MamF_MmsF"/>
</dbReference>
<feature type="transmembrane region" description="Helical" evidence="5">
    <location>
        <begin position="12"/>
        <end position="36"/>
    </location>
</feature>
<dbReference type="AlphaFoldDB" id="A0A1I1YVG5"/>
<accession>A0A1I1YVG5</accession>
<reference evidence="6 7" key="1">
    <citation type="submission" date="2016-10" db="EMBL/GenBank/DDBJ databases">
        <authorList>
            <person name="de Groot N.N."/>
        </authorList>
    </citation>
    <scope>NUCLEOTIDE SEQUENCE [LARGE SCALE GENOMIC DNA]</scope>
    <source>
        <strain evidence="6 7">DSM 19012</strain>
    </source>
</reference>
<proteinExistence type="predicted"/>
<dbReference type="InParanoid" id="A0A1I1YVG5"/>
<dbReference type="OrthoDB" id="9808930at2"/>
<sequence>MMSEEKNWGMYCHLAAFAGLIFPMGNVLGPLIIWIIKKDEYPFVEQEGKESLNFQITISIATIIASLLSIVLIGIPLLIAIVILYIIFVIKAIMETSEGRPYRYPFNLRLIK</sequence>
<dbReference type="RefSeq" id="WP_010527083.1">
    <property type="nucleotide sequence ID" value="NZ_AFSL01000026.1"/>
</dbReference>
<evidence type="ECO:0000256" key="3">
    <source>
        <dbReference type="ARBA" id="ARBA00022989"/>
    </source>
</evidence>
<evidence type="ECO:0000256" key="4">
    <source>
        <dbReference type="ARBA" id="ARBA00023136"/>
    </source>
</evidence>
<evidence type="ECO:0000256" key="2">
    <source>
        <dbReference type="ARBA" id="ARBA00022692"/>
    </source>
</evidence>
<evidence type="ECO:0000313" key="7">
    <source>
        <dbReference type="Proteomes" id="UP000181976"/>
    </source>
</evidence>
<keyword evidence="2 5" id="KW-0812">Transmembrane</keyword>
<comment type="subcellular location">
    <subcellularLocation>
        <location evidence="1">Membrane</location>
        <topology evidence="1">Multi-pass membrane protein</topology>
    </subcellularLocation>
</comment>
<dbReference type="EMBL" id="FONA01000008">
    <property type="protein sequence ID" value="SFE22133.1"/>
    <property type="molecule type" value="Genomic_DNA"/>
</dbReference>
<keyword evidence="3 5" id="KW-1133">Transmembrane helix</keyword>
<keyword evidence="4 5" id="KW-0472">Membrane</keyword>
<evidence type="ECO:0000256" key="1">
    <source>
        <dbReference type="ARBA" id="ARBA00004141"/>
    </source>
</evidence>
<dbReference type="Proteomes" id="UP000181976">
    <property type="component" value="Unassembled WGS sequence"/>
</dbReference>
<evidence type="ECO:0000313" key="6">
    <source>
        <dbReference type="EMBL" id="SFE22133.1"/>
    </source>
</evidence>
<evidence type="ECO:0008006" key="8">
    <source>
        <dbReference type="Google" id="ProtNLM"/>
    </source>
</evidence>
<dbReference type="eggNOG" id="COG3296">
    <property type="taxonomic scope" value="Bacteria"/>
</dbReference>
<feature type="transmembrane region" description="Helical" evidence="5">
    <location>
        <begin position="56"/>
        <end position="88"/>
    </location>
</feature>
<protein>
    <recommendedName>
        <fullName evidence="8">Orotate phosphoribosyltransferase</fullName>
    </recommendedName>
</protein>